<feature type="region of interest" description="Disordered" evidence="1">
    <location>
        <begin position="412"/>
        <end position="452"/>
    </location>
</feature>
<name>A0A1H3DF05_9RHOB</name>
<evidence type="ECO:0000256" key="1">
    <source>
        <dbReference type="SAM" id="MobiDB-lite"/>
    </source>
</evidence>
<dbReference type="Pfam" id="PF04860">
    <property type="entry name" value="Phage_portal"/>
    <property type="match status" value="1"/>
</dbReference>
<dbReference type="Gene3D" id="1.20.1270.210">
    <property type="match status" value="1"/>
</dbReference>
<dbReference type="Gene3D" id="3.30.1120.70">
    <property type="match status" value="1"/>
</dbReference>
<dbReference type="InterPro" id="IPR006944">
    <property type="entry name" value="Phage/GTA_portal"/>
</dbReference>
<dbReference type="InterPro" id="IPR006427">
    <property type="entry name" value="Portal_HK97"/>
</dbReference>
<dbReference type="NCBIfam" id="TIGR01537">
    <property type="entry name" value="portal_HK97"/>
    <property type="match status" value="1"/>
</dbReference>
<gene>
    <name evidence="2" type="ORF">SAMN05444276_1172</name>
</gene>
<reference evidence="3" key="1">
    <citation type="submission" date="2016-10" db="EMBL/GenBank/DDBJ databases">
        <authorList>
            <person name="Varghese N."/>
            <person name="Submissions S."/>
        </authorList>
    </citation>
    <scope>NUCLEOTIDE SEQUENCE [LARGE SCALE GENOMIC DNA]</scope>
    <source>
        <strain evidence="3">DSM 29303</strain>
    </source>
</reference>
<dbReference type="STRING" id="1545044.SAMN05444276_1172"/>
<accession>A0A1H3DF05</accession>
<dbReference type="EMBL" id="FNNA01000017">
    <property type="protein sequence ID" value="SDX64718.1"/>
    <property type="molecule type" value="Genomic_DNA"/>
</dbReference>
<keyword evidence="3" id="KW-1185">Reference proteome</keyword>
<sequence length="452" mass="49763">MSFWSRLVGSRERAGPAPASAASIGSAPAVGLGAPSPPGVAPQAALGTWTGTLVQTSRELEQVLRGGSATASGVRVSPEAALTVAAVHACVRIIAGAVATLPLQLRRRIDDRTREDASNDPLWHLLRRRPNRWQTPSQFRRMMQTHLLLRGNAYAMIVRSRGQVRELIPLQPDRVACRQRDDLELEYVYIRRDGVRVQLGQSEMFHLVGMTLDGVTGVSVITHARETIGLSLAMEEHGASTFRNGARVSGVLRHPGRLGPEAVANLKAGLDEFRSGGEQEGRHLILEEGMDYARMAMTAEDAQWIESRKFTRADIAMFFGVPPHMIGDTEKSTSWGTGIEQQSIGFVAYTLEDHLTTWEETIARDLIPEARPDLYARFNRAALVKGDIKARWEAYVKGLQWGVWSPNEIRTLEDENPRAGGDVYYPPPNMTAPRTAGQEGNGPPPETEEREP</sequence>
<evidence type="ECO:0000313" key="3">
    <source>
        <dbReference type="Proteomes" id="UP000182944"/>
    </source>
</evidence>
<dbReference type="RefSeq" id="WP_081969287.1">
    <property type="nucleotide sequence ID" value="NZ_FNNA01000017.1"/>
</dbReference>
<organism evidence="2 3">
    <name type="scientific">Paracoccus sanguinis</name>
    <dbReference type="NCBI Taxonomy" id="1545044"/>
    <lineage>
        <taxon>Bacteria</taxon>
        <taxon>Pseudomonadati</taxon>
        <taxon>Pseudomonadota</taxon>
        <taxon>Alphaproteobacteria</taxon>
        <taxon>Rhodobacterales</taxon>
        <taxon>Paracoccaceae</taxon>
        <taxon>Paracoccus</taxon>
    </lineage>
</organism>
<evidence type="ECO:0000313" key="2">
    <source>
        <dbReference type="EMBL" id="SDX64718.1"/>
    </source>
</evidence>
<proteinExistence type="predicted"/>
<dbReference type="OrthoDB" id="7592047at2"/>
<dbReference type="Gene3D" id="3.40.140.120">
    <property type="match status" value="1"/>
</dbReference>
<dbReference type="Proteomes" id="UP000182944">
    <property type="component" value="Unassembled WGS sequence"/>
</dbReference>
<dbReference type="AlphaFoldDB" id="A0A1H3DF05"/>
<protein>
    <submittedName>
        <fullName evidence="2">Phage portal protein, HK97 family</fullName>
    </submittedName>
</protein>